<organism evidence="1 2">
    <name type="scientific">Rhododendron molle</name>
    <name type="common">Chinese azalea</name>
    <name type="synonym">Azalea mollis</name>
    <dbReference type="NCBI Taxonomy" id="49168"/>
    <lineage>
        <taxon>Eukaryota</taxon>
        <taxon>Viridiplantae</taxon>
        <taxon>Streptophyta</taxon>
        <taxon>Embryophyta</taxon>
        <taxon>Tracheophyta</taxon>
        <taxon>Spermatophyta</taxon>
        <taxon>Magnoliopsida</taxon>
        <taxon>eudicotyledons</taxon>
        <taxon>Gunneridae</taxon>
        <taxon>Pentapetalae</taxon>
        <taxon>asterids</taxon>
        <taxon>Ericales</taxon>
        <taxon>Ericaceae</taxon>
        <taxon>Ericoideae</taxon>
        <taxon>Rhodoreae</taxon>
        <taxon>Rhododendron</taxon>
    </lineage>
</organism>
<name>A0ACC0N5J4_RHOML</name>
<reference evidence="1" key="1">
    <citation type="submission" date="2022-02" db="EMBL/GenBank/DDBJ databases">
        <title>Plant Genome Project.</title>
        <authorList>
            <person name="Zhang R.-G."/>
        </authorList>
    </citation>
    <scope>NUCLEOTIDE SEQUENCE</scope>
    <source>
        <strain evidence="1">AT1</strain>
    </source>
</reference>
<dbReference type="EMBL" id="CM046394">
    <property type="protein sequence ID" value="KAI8548540.1"/>
    <property type="molecule type" value="Genomic_DNA"/>
</dbReference>
<proteinExistence type="predicted"/>
<sequence length="76" mass="8955">MPAPQIVLQKFVYTGDVVEVGTQVSEKDMEEFVSCFDRMDPRESIFQEAAEEIQKSHRNRFQSNFILRLGSTYFFR</sequence>
<comment type="caution">
    <text evidence="1">The sequence shown here is derived from an EMBL/GenBank/DDBJ whole genome shotgun (WGS) entry which is preliminary data.</text>
</comment>
<dbReference type="Proteomes" id="UP001062846">
    <property type="component" value="Chromosome 7"/>
</dbReference>
<evidence type="ECO:0000313" key="1">
    <source>
        <dbReference type="EMBL" id="KAI8548540.1"/>
    </source>
</evidence>
<protein>
    <submittedName>
        <fullName evidence="1">Uncharacterized protein</fullName>
    </submittedName>
</protein>
<accession>A0ACC0N5J4</accession>
<evidence type="ECO:0000313" key="2">
    <source>
        <dbReference type="Proteomes" id="UP001062846"/>
    </source>
</evidence>
<gene>
    <name evidence="1" type="ORF">RHMOL_Rhmol07G0280200</name>
</gene>
<keyword evidence="2" id="KW-1185">Reference proteome</keyword>